<protein>
    <submittedName>
        <fullName evidence="3">Uncharacterized protein</fullName>
    </submittedName>
</protein>
<comment type="caution">
    <text evidence="3">The sequence shown here is derived from an EMBL/GenBank/DDBJ whole genome shotgun (WGS) entry which is preliminary data.</text>
</comment>
<dbReference type="AlphaFoldDB" id="A0A147K0Y0"/>
<evidence type="ECO:0000256" key="1">
    <source>
        <dbReference type="SAM" id="Coils"/>
    </source>
</evidence>
<keyword evidence="1" id="KW-0175">Coiled coil</keyword>
<accession>A0A147K0Y0</accession>
<evidence type="ECO:0000256" key="2">
    <source>
        <dbReference type="SAM" id="Phobius"/>
    </source>
</evidence>
<dbReference type="STRING" id="1776334.APZ16_02910"/>
<evidence type="ECO:0000313" key="3">
    <source>
        <dbReference type="EMBL" id="KUO42401.1"/>
    </source>
</evidence>
<organism evidence="3 4">
    <name type="scientific">Hadarchaeum yellowstonense</name>
    <dbReference type="NCBI Taxonomy" id="1776334"/>
    <lineage>
        <taxon>Archaea</taxon>
        <taxon>Methanobacteriati</taxon>
        <taxon>Candidatus Hadarchaeota</taxon>
        <taxon>Candidatus Hadarchaeia</taxon>
        <taxon>Candidatus Hadarchaeales</taxon>
        <taxon>Candidatus Hadarchaeaceae</taxon>
        <taxon>Candidatus Hadarchaeum</taxon>
    </lineage>
</organism>
<keyword evidence="2" id="KW-1133">Transmembrane helix</keyword>
<gene>
    <name evidence="3" type="ORF">APZ16_02910</name>
</gene>
<reference evidence="3 4" key="1">
    <citation type="journal article" date="2016" name="Nat. Microbiol.">
        <title>Genomic inference of the metabolism of cosmopolitan subsurface Archaea, Hadesarchaea.</title>
        <authorList>
            <person name="Baker B.J."/>
            <person name="Saw J.H."/>
            <person name="Lind A.E."/>
            <person name="Lazar C.S."/>
            <person name="Hinrichs K.-U."/>
            <person name="Teske A.P."/>
            <person name="Ettema T.J."/>
        </authorList>
    </citation>
    <scope>NUCLEOTIDE SEQUENCE [LARGE SCALE GENOMIC DNA]</scope>
</reference>
<feature type="coiled-coil region" evidence="1">
    <location>
        <begin position="31"/>
        <end position="58"/>
    </location>
</feature>
<keyword evidence="2" id="KW-0472">Membrane</keyword>
<keyword evidence="2" id="KW-0812">Transmembrane</keyword>
<evidence type="ECO:0000313" key="4">
    <source>
        <dbReference type="Proteomes" id="UP000074294"/>
    </source>
</evidence>
<sequence length="193" mass="21644">MTVDIWIEIFLVAIILILLGWILYSGGGSRHRKLQQEIAAQREELRVLREANESLRNALGISEEGKLRRYQEIFQFVRDLESLRAAIAGSTISQKVLRDKYGEVQGAELLQKIMDARPNIDPAVKRRLADEILVGEAGRTIMKSLDRGASIDRAASAAGMPLIVAKGQIRRLQILGYLDSRLKPTELGRRALE</sequence>
<dbReference type="EMBL" id="LQMQ01000007">
    <property type="protein sequence ID" value="KUO42401.1"/>
    <property type="molecule type" value="Genomic_DNA"/>
</dbReference>
<name>A0A147K0Y0_HADYE</name>
<proteinExistence type="predicted"/>
<feature type="transmembrane region" description="Helical" evidence="2">
    <location>
        <begin position="6"/>
        <end position="24"/>
    </location>
</feature>
<dbReference type="Proteomes" id="UP000074294">
    <property type="component" value="Unassembled WGS sequence"/>
</dbReference>